<proteinExistence type="predicted"/>
<organism evidence="2 3">
    <name type="scientific">Mycena venus</name>
    <dbReference type="NCBI Taxonomy" id="2733690"/>
    <lineage>
        <taxon>Eukaryota</taxon>
        <taxon>Fungi</taxon>
        <taxon>Dikarya</taxon>
        <taxon>Basidiomycota</taxon>
        <taxon>Agaricomycotina</taxon>
        <taxon>Agaricomycetes</taxon>
        <taxon>Agaricomycetidae</taxon>
        <taxon>Agaricales</taxon>
        <taxon>Marasmiineae</taxon>
        <taxon>Mycenaceae</taxon>
        <taxon>Mycena</taxon>
    </lineage>
</organism>
<comment type="caution">
    <text evidence="2">The sequence shown here is derived from an EMBL/GenBank/DDBJ whole genome shotgun (WGS) entry which is preliminary data.</text>
</comment>
<dbReference type="Proteomes" id="UP000620124">
    <property type="component" value="Unassembled WGS sequence"/>
</dbReference>
<feature type="transmembrane region" description="Helical" evidence="1">
    <location>
        <begin position="122"/>
        <end position="140"/>
    </location>
</feature>
<protein>
    <submittedName>
        <fullName evidence="2">Uncharacterized protein</fullName>
    </submittedName>
</protein>
<keyword evidence="1" id="KW-0812">Transmembrane</keyword>
<keyword evidence="1" id="KW-1133">Transmembrane helix</keyword>
<reference evidence="2" key="1">
    <citation type="submission" date="2020-05" db="EMBL/GenBank/DDBJ databases">
        <title>Mycena genomes resolve the evolution of fungal bioluminescence.</title>
        <authorList>
            <person name="Tsai I.J."/>
        </authorList>
    </citation>
    <scope>NUCLEOTIDE SEQUENCE</scope>
    <source>
        <strain evidence="2">CCC161011</strain>
    </source>
</reference>
<name>A0A8H6YG40_9AGAR</name>
<evidence type="ECO:0000256" key="1">
    <source>
        <dbReference type="SAM" id="Phobius"/>
    </source>
</evidence>
<dbReference type="OrthoDB" id="2744793at2759"/>
<keyword evidence="1" id="KW-0472">Membrane</keyword>
<feature type="transmembrane region" description="Helical" evidence="1">
    <location>
        <begin position="190"/>
        <end position="213"/>
    </location>
</feature>
<evidence type="ECO:0000313" key="2">
    <source>
        <dbReference type="EMBL" id="KAF7358081.1"/>
    </source>
</evidence>
<feature type="transmembrane region" description="Helical" evidence="1">
    <location>
        <begin position="234"/>
        <end position="258"/>
    </location>
</feature>
<feature type="transmembrane region" description="Helical" evidence="1">
    <location>
        <begin position="60"/>
        <end position="82"/>
    </location>
</feature>
<accession>A0A8H6YG40</accession>
<dbReference type="AlphaFoldDB" id="A0A8H6YG40"/>
<sequence>MSSTSHPTPLAALIEELVRVGYFLEFAVAGTLAETVFFSAYGIFFGVALYSIFRKGLRSWASIIMLLVVVYLYVASAAQWAMNVWVTFEKIQGLLMASDVPFQDRAKVASVKVFKVVGIQEAIYDFNMVVGDSVVVWRTWAVYQDRVQHRILVFLLPGVLLLLTFVYSVIDTVCSNYDGTAPLPGVCSKAGMIGWALSAATNIICTIFIGLKARRHRKVTQSLGKPSRMSGEKILSILFDSGFIYSLLWVSQVISFVAEDHITLTSPAVYLWGVIGAMGNQVAGIYPTLIIVIVNLRRTIWEDEGSSMPVSSPLRYASNPNLSGMTDTFGSQRRGDSVYAESVLDITGDKAFVDGKYPRL</sequence>
<keyword evidence="3" id="KW-1185">Reference proteome</keyword>
<feature type="transmembrane region" description="Helical" evidence="1">
    <location>
        <begin position="152"/>
        <end position="170"/>
    </location>
</feature>
<dbReference type="EMBL" id="JACAZI010000006">
    <property type="protein sequence ID" value="KAF7358081.1"/>
    <property type="molecule type" value="Genomic_DNA"/>
</dbReference>
<feature type="transmembrane region" description="Helical" evidence="1">
    <location>
        <begin position="20"/>
        <end position="53"/>
    </location>
</feature>
<feature type="transmembrane region" description="Helical" evidence="1">
    <location>
        <begin position="270"/>
        <end position="294"/>
    </location>
</feature>
<evidence type="ECO:0000313" key="3">
    <source>
        <dbReference type="Proteomes" id="UP000620124"/>
    </source>
</evidence>
<gene>
    <name evidence="2" type="ORF">MVEN_00855900</name>
</gene>